<dbReference type="AlphaFoldDB" id="A0A9W8IBI8"/>
<feature type="domain" description="CTLH" evidence="10">
    <location>
        <begin position="38"/>
        <end position="90"/>
    </location>
</feature>
<dbReference type="InterPro" id="IPR006595">
    <property type="entry name" value="CTLH_C"/>
</dbReference>
<keyword evidence="2 9" id="KW-0853">WD repeat</keyword>
<dbReference type="InterPro" id="IPR006594">
    <property type="entry name" value="LisH"/>
</dbReference>
<dbReference type="InterPro" id="IPR015943">
    <property type="entry name" value="WD40/YVTN_repeat-like_dom_sf"/>
</dbReference>
<evidence type="ECO:0000256" key="2">
    <source>
        <dbReference type="ARBA" id="ARBA00022574"/>
    </source>
</evidence>
<dbReference type="InterPro" id="IPR020472">
    <property type="entry name" value="WD40_PAC1"/>
</dbReference>
<protein>
    <recommendedName>
        <fullName evidence="8">WD40 repeat-containing protein SMU1</fullName>
    </recommendedName>
</protein>
<dbReference type="Gene3D" id="2.130.10.10">
    <property type="entry name" value="YVTN repeat-like/Quinoprotein amine dehydrogenase"/>
    <property type="match status" value="1"/>
</dbReference>
<keyword evidence="5" id="KW-0508">mRNA splicing</keyword>
<evidence type="ECO:0000256" key="4">
    <source>
        <dbReference type="ARBA" id="ARBA00022737"/>
    </source>
</evidence>
<dbReference type="PROSITE" id="PS50896">
    <property type="entry name" value="LISH"/>
    <property type="match status" value="1"/>
</dbReference>
<dbReference type="InterPro" id="IPR036322">
    <property type="entry name" value="WD40_repeat_dom_sf"/>
</dbReference>
<dbReference type="PROSITE" id="PS00678">
    <property type="entry name" value="WD_REPEATS_1"/>
    <property type="match status" value="1"/>
</dbReference>
<comment type="similarity">
    <text evidence="7">Belongs to the WD repeat SMU1 family.</text>
</comment>
<evidence type="ECO:0000256" key="6">
    <source>
        <dbReference type="ARBA" id="ARBA00023242"/>
    </source>
</evidence>
<dbReference type="Pfam" id="PF00400">
    <property type="entry name" value="WD40"/>
    <property type="match status" value="4"/>
</dbReference>
<dbReference type="PROSITE" id="PS50897">
    <property type="entry name" value="CTLH"/>
    <property type="match status" value="1"/>
</dbReference>
<keyword evidence="12" id="KW-1185">Reference proteome</keyword>
<dbReference type="SMART" id="SM00320">
    <property type="entry name" value="WD40"/>
    <property type="match status" value="5"/>
</dbReference>
<dbReference type="SUPFAM" id="SSF50978">
    <property type="entry name" value="WD40 repeat-like"/>
    <property type="match status" value="1"/>
</dbReference>
<evidence type="ECO:0000256" key="1">
    <source>
        <dbReference type="ARBA" id="ARBA00004324"/>
    </source>
</evidence>
<accession>A0A9W8IBI8</accession>
<feature type="repeat" description="WD" evidence="9">
    <location>
        <begin position="344"/>
        <end position="385"/>
    </location>
</feature>
<sequence>MKIESTDIIRLIEQFLKENNLTATLGTLQKETGVFLNTVDDLDSFKTSIEKGEWDVVLASVEQAQISPNKRIDLYEQIIIELIEQQDVNPARALLRQTEPMEIMRTQQPDRYLHLERLMSRTSFDVSFAYKRGETRDSRRSSIAEQLLNEVQMAPASRLLTLLGYSMKWQLQQNMLANTDSYNLFLDKATSLSTVDEDKVPQRQLALVKFPKKQHPTSLAFSFDGVYMATGSMDGFIEIWNYMTGKLATELKYQADGSLMLMEEAVTGLAFSHNSNFICSGALDGKIKIWKTKTGTCFKRFSAAHNDSIACTAFSPDDSQVLSGGADHMVRIHGLKSGKMLKELRGHSAPITSAVFNEDGSKVISASDDGYVRIWDTETASCLHSVVPDSQNHGLTFPGTHSLLVIPGTSTFVVCTKSPNIYLISMDGKVLKCFTASKDTCNAFQTAALLPHGKYMLAVSDLSILHYVDFETGIMHATDSKVPNDDITGMACHPKLNIAAFFSNDRRIAIWTA</sequence>
<evidence type="ECO:0000256" key="9">
    <source>
        <dbReference type="PROSITE-ProRule" id="PRU00221"/>
    </source>
</evidence>
<dbReference type="PROSITE" id="PS50082">
    <property type="entry name" value="WD_REPEATS_2"/>
    <property type="match status" value="4"/>
</dbReference>
<comment type="caution">
    <text evidence="11">The sequence shown here is derived from an EMBL/GenBank/DDBJ whole genome shotgun (WGS) entry which is preliminary data.</text>
</comment>
<organism evidence="11 12">
    <name type="scientific">Coemansia brasiliensis</name>
    <dbReference type="NCBI Taxonomy" id="2650707"/>
    <lineage>
        <taxon>Eukaryota</taxon>
        <taxon>Fungi</taxon>
        <taxon>Fungi incertae sedis</taxon>
        <taxon>Zoopagomycota</taxon>
        <taxon>Kickxellomycotina</taxon>
        <taxon>Kickxellomycetes</taxon>
        <taxon>Kickxellales</taxon>
        <taxon>Kickxellaceae</taxon>
        <taxon>Coemansia</taxon>
    </lineage>
</organism>
<reference evidence="11" key="1">
    <citation type="submission" date="2022-07" db="EMBL/GenBank/DDBJ databases">
        <title>Phylogenomic reconstructions and comparative analyses of Kickxellomycotina fungi.</title>
        <authorList>
            <person name="Reynolds N.K."/>
            <person name="Stajich J.E."/>
            <person name="Barry K."/>
            <person name="Grigoriev I.V."/>
            <person name="Crous P."/>
            <person name="Smith M.E."/>
        </authorList>
    </citation>
    <scope>NUCLEOTIDE SEQUENCE</scope>
    <source>
        <strain evidence="11">NRRL 1566</strain>
    </source>
</reference>
<dbReference type="PRINTS" id="PR00320">
    <property type="entry name" value="GPROTEINBRPT"/>
</dbReference>
<dbReference type="EMBL" id="JANBUW010000002">
    <property type="protein sequence ID" value="KAJ2852523.1"/>
    <property type="molecule type" value="Genomic_DNA"/>
</dbReference>
<evidence type="ECO:0000259" key="10">
    <source>
        <dbReference type="PROSITE" id="PS50897"/>
    </source>
</evidence>
<feature type="repeat" description="WD" evidence="9">
    <location>
        <begin position="259"/>
        <end position="300"/>
    </location>
</feature>
<dbReference type="GO" id="GO:0000398">
    <property type="term" value="P:mRNA splicing, via spliceosome"/>
    <property type="evidence" value="ECO:0007669"/>
    <property type="project" value="InterPro"/>
</dbReference>
<keyword evidence="6" id="KW-0539">Nucleus</keyword>
<evidence type="ECO:0000256" key="7">
    <source>
        <dbReference type="ARBA" id="ARBA00025801"/>
    </source>
</evidence>
<dbReference type="CDD" id="cd00200">
    <property type="entry name" value="WD40"/>
    <property type="match status" value="1"/>
</dbReference>
<keyword evidence="3" id="KW-0507">mRNA processing</keyword>
<keyword evidence="4" id="KW-0677">Repeat</keyword>
<evidence type="ECO:0000256" key="3">
    <source>
        <dbReference type="ARBA" id="ARBA00022664"/>
    </source>
</evidence>
<feature type="repeat" description="WD" evidence="9">
    <location>
        <begin position="217"/>
        <end position="250"/>
    </location>
</feature>
<dbReference type="InterPro" id="IPR045184">
    <property type="entry name" value="SMU1"/>
</dbReference>
<dbReference type="GO" id="GO:0016607">
    <property type="term" value="C:nuclear speck"/>
    <property type="evidence" value="ECO:0007669"/>
    <property type="project" value="UniProtKB-SubCell"/>
</dbReference>
<dbReference type="InterPro" id="IPR054532">
    <property type="entry name" value="TPL_SMU1_LisH-like"/>
</dbReference>
<dbReference type="InterPro" id="IPR019775">
    <property type="entry name" value="WD40_repeat_CS"/>
</dbReference>
<comment type="subcellular location">
    <subcellularLocation>
        <location evidence="1">Nucleus speckle</location>
    </subcellularLocation>
</comment>
<evidence type="ECO:0000256" key="8">
    <source>
        <dbReference type="ARBA" id="ARBA00026184"/>
    </source>
</evidence>
<dbReference type="InterPro" id="IPR001680">
    <property type="entry name" value="WD40_rpt"/>
</dbReference>
<feature type="repeat" description="WD" evidence="9">
    <location>
        <begin position="302"/>
        <end position="343"/>
    </location>
</feature>
<name>A0A9W8IBI8_9FUNG</name>
<dbReference type="OrthoDB" id="538223at2759"/>
<dbReference type="PANTHER" id="PTHR22848">
    <property type="entry name" value="WD40 REPEAT PROTEIN"/>
    <property type="match status" value="1"/>
</dbReference>
<evidence type="ECO:0000313" key="11">
    <source>
        <dbReference type="EMBL" id="KAJ2852523.1"/>
    </source>
</evidence>
<evidence type="ECO:0000256" key="5">
    <source>
        <dbReference type="ARBA" id="ARBA00023187"/>
    </source>
</evidence>
<gene>
    <name evidence="11" type="ORF">IWW36_000151</name>
</gene>
<dbReference type="SMART" id="SM00667">
    <property type="entry name" value="LisH"/>
    <property type="match status" value="1"/>
</dbReference>
<dbReference type="Proteomes" id="UP001139887">
    <property type="component" value="Unassembled WGS sequence"/>
</dbReference>
<evidence type="ECO:0000313" key="12">
    <source>
        <dbReference type="Proteomes" id="UP001139887"/>
    </source>
</evidence>
<proteinExistence type="inferred from homology"/>
<dbReference type="Pfam" id="PF17814">
    <property type="entry name" value="LisH_TPL"/>
    <property type="match status" value="1"/>
</dbReference>
<dbReference type="PROSITE" id="PS50294">
    <property type="entry name" value="WD_REPEATS_REGION"/>
    <property type="match status" value="2"/>
</dbReference>